<keyword evidence="2" id="KW-1133">Transmembrane helix</keyword>
<evidence type="ECO:0000256" key="1">
    <source>
        <dbReference type="SAM" id="MobiDB-lite"/>
    </source>
</evidence>
<dbReference type="AlphaFoldDB" id="A0A922A5L9"/>
<feature type="transmembrane region" description="Helical" evidence="2">
    <location>
        <begin position="16"/>
        <end position="35"/>
    </location>
</feature>
<keyword evidence="2" id="KW-0472">Membrane</keyword>
<reference evidence="3" key="1">
    <citation type="submission" date="2021-01" db="EMBL/GenBank/DDBJ databases">
        <authorList>
            <person name="Lovell J.T."/>
            <person name="Bentley N."/>
            <person name="Bhattarai G."/>
            <person name="Jenkins J.W."/>
            <person name="Sreedasyam A."/>
            <person name="Alarcon Y."/>
            <person name="Bock C."/>
            <person name="Boston L."/>
            <person name="Carlson J."/>
            <person name="Cervantes K."/>
            <person name="Clermont K."/>
            <person name="Krom N."/>
            <person name="Kubenka K."/>
            <person name="Mamidi S."/>
            <person name="Mattison C."/>
            <person name="Monteros M."/>
            <person name="Pisani C."/>
            <person name="Plott C."/>
            <person name="Rajasekar S."/>
            <person name="Rhein H.S."/>
            <person name="Rohla C."/>
            <person name="Song M."/>
            <person name="Hilaire R.S."/>
            <person name="Shu S."/>
            <person name="Wells L."/>
            <person name="Wang X."/>
            <person name="Webber J."/>
            <person name="Heerema R.J."/>
            <person name="Klein P."/>
            <person name="Conner P."/>
            <person name="Grauke L."/>
            <person name="Grimwood J."/>
            <person name="Schmutz J."/>
            <person name="Randall J.J."/>
        </authorList>
    </citation>
    <scope>NUCLEOTIDE SEQUENCE</scope>
    <source>
        <tissue evidence="3">Leaf</tissue>
    </source>
</reference>
<feature type="compositionally biased region" description="Pro residues" evidence="1">
    <location>
        <begin position="100"/>
        <end position="114"/>
    </location>
</feature>
<gene>
    <name evidence="3" type="ORF">I3842_15G035600</name>
</gene>
<name>A0A922A5L9_CARIL</name>
<evidence type="ECO:0000313" key="3">
    <source>
        <dbReference type="EMBL" id="KAG6674315.1"/>
    </source>
</evidence>
<dbReference type="Proteomes" id="UP000811246">
    <property type="component" value="Chromosome 15"/>
</dbReference>
<feature type="compositionally biased region" description="Low complexity" evidence="1">
    <location>
        <begin position="115"/>
        <end position="124"/>
    </location>
</feature>
<evidence type="ECO:0000256" key="2">
    <source>
        <dbReference type="SAM" id="Phobius"/>
    </source>
</evidence>
<feature type="compositionally biased region" description="Pro residues" evidence="1">
    <location>
        <begin position="67"/>
        <end position="77"/>
    </location>
</feature>
<comment type="caution">
    <text evidence="3">The sequence shown here is derived from an EMBL/GenBank/DDBJ whole genome shotgun (WGS) entry which is preliminary data.</text>
</comment>
<feature type="region of interest" description="Disordered" evidence="1">
    <location>
        <begin position="67"/>
        <end position="124"/>
    </location>
</feature>
<evidence type="ECO:0000313" key="4">
    <source>
        <dbReference type="Proteomes" id="UP000811246"/>
    </source>
</evidence>
<dbReference type="EMBL" id="CM031839">
    <property type="protein sequence ID" value="KAG6674315.1"/>
    <property type="molecule type" value="Genomic_DNA"/>
</dbReference>
<protein>
    <submittedName>
        <fullName evidence="3">Uncharacterized protein</fullName>
    </submittedName>
</protein>
<keyword evidence="2" id="KW-0812">Transmembrane</keyword>
<proteinExistence type="predicted"/>
<feature type="transmembrane region" description="Helical" evidence="2">
    <location>
        <begin position="158"/>
        <end position="188"/>
    </location>
</feature>
<sequence length="190" mass="20499">MGEFHRNLSASMRKQWFPWLLNVGMIMGLFMFANVTCDQDHEIGDPPTGAPCISECATCPVICSPPSPQLQSHPPPASSVHHSLPPPKPTPSSPDHSRPRPPTSTPLPSPPAALPPKASSNSLGGSPSPPFIYFNNMPPSDPGHVPPMVGAYGYSYPYYYYASMASTSLSVLDASFFLIMLLVFHFVISC</sequence>
<organism evidence="3 4">
    <name type="scientific">Carya illinoinensis</name>
    <name type="common">Pecan</name>
    <dbReference type="NCBI Taxonomy" id="32201"/>
    <lineage>
        <taxon>Eukaryota</taxon>
        <taxon>Viridiplantae</taxon>
        <taxon>Streptophyta</taxon>
        <taxon>Embryophyta</taxon>
        <taxon>Tracheophyta</taxon>
        <taxon>Spermatophyta</taxon>
        <taxon>Magnoliopsida</taxon>
        <taxon>eudicotyledons</taxon>
        <taxon>Gunneridae</taxon>
        <taxon>Pentapetalae</taxon>
        <taxon>rosids</taxon>
        <taxon>fabids</taxon>
        <taxon>Fagales</taxon>
        <taxon>Juglandaceae</taxon>
        <taxon>Carya</taxon>
    </lineage>
</organism>
<accession>A0A922A5L9</accession>